<dbReference type="InterPro" id="IPR017317">
    <property type="entry name" value="Pept_S8_subtilisin_bacteroid-2"/>
</dbReference>
<gene>
    <name evidence="9" type="ORF">SAMN05421780_101161</name>
</gene>
<evidence type="ECO:0000256" key="6">
    <source>
        <dbReference type="RuleBase" id="RU003355"/>
    </source>
</evidence>
<evidence type="ECO:0000256" key="7">
    <source>
        <dbReference type="SAM" id="SignalP"/>
    </source>
</evidence>
<dbReference type="RefSeq" id="WP_091505815.1">
    <property type="nucleotide sequence ID" value="NZ_FOLE01000001.1"/>
</dbReference>
<dbReference type="AlphaFoldDB" id="A0A1I1DFW1"/>
<sequence length="547" mass="59192">MEKNKKITLLFLALMANVAATLAAPRKFFVYFTDKNNSPYSILQPQNFLSERAIARRTNQNIAITTRDLPVNSSYVSQVQATGATVLYTSRWFNAAIVETDSSVLNTILQLPFVAKSERLTLRHSGKNLFPERNLTAIKTENYGLSQNQIQMLGADTMHALGYRGEGMQVAILDAGFLGINQHESFTHLFTNQQILGTYDFVARDSSVYEDHWHGAGVLSCMASYAPSKVIGTAFKAKYYLFRTENAATEYEIECANWAIAAEKADSLGVDVINSSLGYTSFDDASMNLTYNDLDGNKTIITRAADYAAATGMLVVSSAGNEGNNTAWGGFLSVPADGDSILTVGAVNSAGNYVSFSSRGPTADGRIKPDVVAQGSAVALVAAGTTNQYTTSSGTSFSSPLMAGLATSFWQANPTLNNYQVIEALRNSGTNHLTPNNQIGYGIPSFVRAHQLLSNTPPKLDNQNSLVIAPTLVGNQPLMLYVGTKHLGSEANITLLEDTGKIIDKMHIAAADFKNTLALKTQNLSKGIFMVRVEMGSTVQVFRLLKQ</sequence>
<dbReference type="InterPro" id="IPR023828">
    <property type="entry name" value="Peptidase_S8_Ser-AS"/>
</dbReference>
<evidence type="ECO:0000256" key="1">
    <source>
        <dbReference type="ARBA" id="ARBA00011073"/>
    </source>
</evidence>
<dbReference type="STRING" id="927664.SAMN05421780_101161"/>
<dbReference type="Pfam" id="PF00082">
    <property type="entry name" value="Peptidase_S8"/>
    <property type="match status" value="1"/>
</dbReference>
<dbReference type="InterPro" id="IPR050131">
    <property type="entry name" value="Peptidase_S8_subtilisin-like"/>
</dbReference>
<evidence type="ECO:0000256" key="3">
    <source>
        <dbReference type="ARBA" id="ARBA00022801"/>
    </source>
</evidence>
<evidence type="ECO:0000313" key="9">
    <source>
        <dbReference type="EMBL" id="SFB73276.1"/>
    </source>
</evidence>
<dbReference type="PANTHER" id="PTHR43806">
    <property type="entry name" value="PEPTIDASE S8"/>
    <property type="match status" value="1"/>
</dbReference>
<dbReference type="SUPFAM" id="SSF52743">
    <property type="entry name" value="Subtilisin-like"/>
    <property type="match status" value="1"/>
</dbReference>
<dbReference type="PROSITE" id="PS00138">
    <property type="entry name" value="SUBTILASE_SER"/>
    <property type="match status" value="1"/>
</dbReference>
<feature type="active site" description="Charge relay system" evidence="5">
    <location>
        <position position="174"/>
    </location>
</feature>
<protein>
    <submittedName>
        <fullName evidence="9">Subtilase family protein</fullName>
    </submittedName>
</protein>
<dbReference type="PRINTS" id="PR00723">
    <property type="entry name" value="SUBTILISIN"/>
</dbReference>
<dbReference type="InterPro" id="IPR015500">
    <property type="entry name" value="Peptidase_S8_subtilisin-rel"/>
</dbReference>
<dbReference type="PROSITE" id="PS51892">
    <property type="entry name" value="SUBTILASE"/>
    <property type="match status" value="1"/>
</dbReference>
<evidence type="ECO:0000256" key="2">
    <source>
        <dbReference type="ARBA" id="ARBA00022670"/>
    </source>
</evidence>
<feature type="signal peptide" evidence="7">
    <location>
        <begin position="1"/>
        <end position="23"/>
    </location>
</feature>
<dbReference type="InterPro" id="IPR036852">
    <property type="entry name" value="Peptidase_S8/S53_dom_sf"/>
</dbReference>
<dbReference type="GO" id="GO:0004252">
    <property type="term" value="F:serine-type endopeptidase activity"/>
    <property type="evidence" value="ECO:0007669"/>
    <property type="project" value="UniProtKB-UniRule"/>
</dbReference>
<keyword evidence="7" id="KW-0732">Signal</keyword>
<keyword evidence="4 5" id="KW-0720">Serine protease</keyword>
<dbReference type="PANTHER" id="PTHR43806:SF67">
    <property type="entry name" value="EGF-LIKE DOMAIN-CONTAINING PROTEIN"/>
    <property type="match status" value="1"/>
</dbReference>
<keyword evidence="2 5" id="KW-0645">Protease</keyword>
<organism evidence="9 10">
    <name type="scientific">Flexibacter flexilis DSM 6793</name>
    <dbReference type="NCBI Taxonomy" id="927664"/>
    <lineage>
        <taxon>Bacteria</taxon>
        <taxon>Pseudomonadati</taxon>
        <taxon>Bacteroidota</taxon>
        <taxon>Cytophagia</taxon>
        <taxon>Cytophagales</taxon>
        <taxon>Flexibacteraceae</taxon>
        <taxon>Flexibacter</taxon>
    </lineage>
</organism>
<evidence type="ECO:0000313" key="10">
    <source>
        <dbReference type="Proteomes" id="UP000199514"/>
    </source>
</evidence>
<dbReference type="InterPro" id="IPR000209">
    <property type="entry name" value="Peptidase_S8/S53_dom"/>
</dbReference>
<feature type="domain" description="Peptidase S8/S53" evidence="8">
    <location>
        <begin position="165"/>
        <end position="442"/>
    </location>
</feature>
<evidence type="ECO:0000256" key="5">
    <source>
        <dbReference type="PROSITE-ProRule" id="PRU01240"/>
    </source>
</evidence>
<comment type="similarity">
    <text evidence="1 5 6">Belongs to the peptidase S8 family.</text>
</comment>
<dbReference type="EMBL" id="FOLE01000001">
    <property type="protein sequence ID" value="SFB73276.1"/>
    <property type="molecule type" value="Genomic_DNA"/>
</dbReference>
<feature type="active site" description="Charge relay system" evidence="5">
    <location>
        <position position="396"/>
    </location>
</feature>
<evidence type="ECO:0000256" key="4">
    <source>
        <dbReference type="ARBA" id="ARBA00022825"/>
    </source>
</evidence>
<dbReference type="PIRSF" id="PIRSF037903">
    <property type="entry name" value="Subtilisin_rel_GFO_2223"/>
    <property type="match status" value="1"/>
</dbReference>
<feature type="chain" id="PRO_5011715654" evidence="7">
    <location>
        <begin position="24"/>
        <end position="547"/>
    </location>
</feature>
<dbReference type="GO" id="GO:0006508">
    <property type="term" value="P:proteolysis"/>
    <property type="evidence" value="ECO:0007669"/>
    <property type="project" value="UniProtKB-KW"/>
</dbReference>
<proteinExistence type="inferred from homology"/>
<feature type="active site" description="Charge relay system" evidence="5">
    <location>
        <position position="214"/>
    </location>
</feature>
<dbReference type="PROSITE" id="PS00136">
    <property type="entry name" value="SUBTILASE_ASP"/>
    <property type="match status" value="1"/>
</dbReference>
<accession>A0A1I1DFW1</accession>
<evidence type="ECO:0000259" key="8">
    <source>
        <dbReference type="Pfam" id="PF00082"/>
    </source>
</evidence>
<dbReference type="Proteomes" id="UP000199514">
    <property type="component" value="Unassembled WGS sequence"/>
</dbReference>
<dbReference type="InterPro" id="IPR023827">
    <property type="entry name" value="Peptidase_S8_Asp-AS"/>
</dbReference>
<dbReference type="OrthoDB" id="9792152at2"/>
<reference evidence="9 10" key="1">
    <citation type="submission" date="2016-10" db="EMBL/GenBank/DDBJ databases">
        <authorList>
            <person name="de Groot N.N."/>
        </authorList>
    </citation>
    <scope>NUCLEOTIDE SEQUENCE [LARGE SCALE GENOMIC DNA]</scope>
    <source>
        <strain evidence="9 10">DSM 6793</strain>
    </source>
</reference>
<keyword evidence="10" id="KW-1185">Reference proteome</keyword>
<name>A0A1I1DFW1_9BACT</name>
<dbReference type="Gene3D" id="3.40.50.200">
    <property type="entry name" value="Peptidase S8/S53 domain"/>
    <property type="match status" value="1"/>
</dbReference>
<keyword evidence="3 5" id="KW-0378">Hydrolase</keyword>